<keyword evidence="11" id="KW-1185">Reference proteome</keyword>
<evidence type="ECO:0000313" key="11">
    <source>
        <dbReference type="Proteomes" id="UP000317557"/>
    </source>
</evidence>
<keyword evidence="3 9" id="KW-0540">Nuclease</keyword>
<dbReference type="GO" id="GO:0051607">
    <property type="term" value="P:defense response to virus"/>
    <property type="evidence" value="ECO:0007669"/>
    <property type="project" value="UniProtKB-UniRule"/>
</dbReference>
<accession>A0A521CBW8</accession>
<comment type="function">
    <text evidence="9">CRISPR (clustered regularly interspaced short palindromic repeat), is an adaptive immune system that provides protection against mobile genetic elements (viruses, transposable elements and conjugative plasmids). CRISPR clusters contain sequences complementary to antecedent mobile elements and target invading nucleic acids. CRISPR clusters are transcribed and processed into CRISPR RNA (crRNA). Functions as a ssRNA-specific endoribonuclease. Involved in the integration of spacer DNA into the CRISPR cassette.</text>
</comment>
<feature type="binding site" evidence="9">
    <location>
        <position position="8"/>
    </location>
    <ligand>
        <name>Mg(2+)</name>
        <dbReference type="ChEBI" id="CHEBI:18420"/>
        <note>catalytic</note>
    </ligand>
</feature>
<keyword evidence="5 9" id="KW-0255">Endonuclease</keyword>
<evidence type="ECO:0000256" key="2">
    <source>
        <dbReference type="ARBA" id="ARBA00009959"/>
    </source>
</evidence>
<dbReference type="GO" id="GO:0043571">
    <property type="term" value="P:maintenance of CRISPR repeat elements"/>
    <property type="evidence" value="ECO:0007669"/>
    <property type="project" value="UniProtKB-UniRule"/>
</dbReference>
<sequence>MYYILVYDVNVKRVAKMLKLVREYMNHVQNSVFEGELTDAQLEELKYKITELMNKQEDSIIIYCVGSKRWSNREVLGVEKNDVDNFV</sequence>
<dbReference type="GO" id="GO:0004521">
    <property type="term" value="F:RNA endonuclease activity"/>
    <property type="evidence" value="ECO:0007669"/>
    <property type="project" value="InterPro"/>
</dbReference>
<dbReference type="EC" id="3.1.-.-" evidence="9"/>
<dbReference type="SUPFAM" id="SSF143430">
    <property type="entry name" value="TTP0101/SSO1404-like"/>
    <property type="match status" value="1"/>
</dbReference>
<dbReference type="AlphaFoldDB" id="A0A521CBW8"/>
<gene>
    <name evidence="9" type="primary">cas2</name>
    <name evidence="10" type="ORF">SAMN06265219_10526</name>
</gene>
<comment type="subunit">
    <text evidence="9">Homodimer, forms a heterotetramer with a Cas1 homodimer.</text>
</comment>
<evidence type="ECO:0000256" key="3">
    <source>
        <dbReference type="ARBA" id="ARBA00022722"/>
    </source>
</evidence>
<dbReference type="Pfam" id="PF09827">
    <property type="entry name" value="CRISPR_Cas2"/>
    <property type="match status" value="1"/>
</dbReference>
<dbReference type="NCBIfam" id="TIGR01573">
    <property type="entry name" value="cas2"/>
    <property type="match status" value="1"/>
</dbReference>
<dbReference type="Proteomes" id="UP000317557">
    <property type="component" value="Unassembled WGS sequence"/>
</dbReference>
<dbReference type="OrthoDB" id="279819at2"/>
<keyword evidence="8 9" id="KW-0051">Antiviral defense</keyword>
<dbReference type="PANTHER" id="PTHR34405:SF1">
    <property type="entry name" value="CRISPR-ASSOCIATED ENDORIBONUCLEASE CAS2"/>
    <property type="match status" value="1"/>
</dbReference>
<dbReference type="PANTHER" id="PTHR34405">
    <property type="entry name" value="CRISPR-ASSOCIATED ENDORIBONUCLEASE CAS2"/>
    <property type="match status" value="1"/>
</dbReference>
<dbReference type="InterPro" id="IPR021127">
    <property type="entry name" value="CRISPR_associated_Cas2"/>
</dbReference>
<evidence type="ECO:0000256" key="9">
    <source>
        <dbReference type="HAMAP-Rule" id="MF_01471"/>
    </source>
</evidence>
<dbReference type="Gene3D" id="3.30.70.240">
    <property type="match status" value="1"/>
</dbReference>
<reference evidence="10 11" key="1">
    <citation type="submission" date="2017-05" db="EMBL/GenBank/DDBJ databases">
        <authorList>
            <person name="Varghese N."/>
            <person name="Submissions S."/>
        </authorList>
    </citation>
    <scope>NUCLEOTIDE SEQUENCE [LARGE SCALE GENOMIC DNA]</scope>
    <source>
        <strain evidence="10 11">DSM 21985</strain>
    </source>
</reference>
<evidence type="ECO:0000256" key="1">
    <source>
        <dbReference type="ARBA" id="ARBA00001946"/>
    </source>
</evidence>
<keyword evidence="6 9" id="KW-0378">Hydrolase</keyword>
<dbReference type="HAMAP" id="MF_01471">
    <property type="entry name" value="Cas2"/>
    <property type="match status" value="1"/>
</dbReference>
<evidence type="ECO:0000256" key="7">
    <source>
        <dbReference type="ARBA" id="ARBA00022842"/>
    </source>
</evidence>
<dbReference type="RefSeq" id="WP_142453858.1">
    <property type="nucleotide sequence ID" value="NZ_FXTP01000005.1"/>
</dbReference>
<evidence type="ECO:0000256" key="6">
    <source>
        <dbReference type="ARBA" id="ARBA00022801"/>
    </source>
</evidence>
<evidence type="ECO:0000256" key="8">
    <source>
        <dbReference type="ARBA" id="ARBA00023118"/>
    </source>
</evidence>
<comment type="similarity">
    <text evidence="2 9">Belongs to the CRISPR-associated endoribonuclease Cas2 protein family.</text>
</comment>
<dbReference type="GO" id="GO:0016787">
    <property type="term" value="F:hydrolase activity"/>
    <property type="evidence" value="ECO:0007669"/>
    <property type="project" value="UniProtKB-KW"/>
</dbReference>
<organism evidence="10 11">
    <name type="scientific">Gracilimonas mengyeensis</name>
    <dbReference type="NCBI Taxonomy" id="1302730"/>
    <lineage>
        <taxon>Bacteria</taxon>
        <taxon>Pseudomonadati</taxon>
        <taxon>Balneolota</taxon>
        <taxon>Balneolia</taxon>
        <taxon>Balneolales</taxon>
        <taxon>Balneolaceae</taxon>
        <taxon>Gracilimonas</taxon>
    </lineage>
</organism>
<comment type="cofactor">
    <cofactor evidence="1 9">
        <name>Mg(2+)</name>
        <dbReference type="ChEBI" id="CHEBI:18420"/>
    </cofactor>
</comment>
<protein>
    <recommendedName>
        <fullName evidence="9">CRISPR-associated endoribonuclease Cas2</fullName>
        <ecNumber evidence="9">3.1.-.-</ecNumber>
    </recommendedName>
</protein>
<dbReference type="GO" id="GO:0046872">
    <property type="term" value="F:metal ion binding"/>
    <property type="evidence" value="ECO:0007669"/>
    <property type="project" value="UniProtKB-UniRule"/>
</dbReference>
<dbReference type="EMBL" id="FXTP01000005">
    <property type="protein sequence ID" value="SMO56855.1"/>
    <property type="molecule type" value="Genomic_DNA"/>
</dbReference>
<dbReference type="CDD" id="cd09725">
    <property type="entry name" value="Cas2_I_II_III"/>
    <property type="match status" value="1"/>
</dbReference>
<name>A0A521CBW8_9BACT</name>
<proteinExistence type="inferred from homology"/>
<dbReference type="InterPro" id="IPR019199">
    <property type="entry name" value="Virulence_VapD/CRISPR_Cas2"/>
</dbReference>
<evidence type="ECO:0000313" key="10">
    <source>
        <dbReference type="EMBL" id="SMO56855.1"/>
    </source>
</evidence>
<keyword evidence="4 9" id="KW-0479">Metal-binding</keyword>
<evidence type="ECO:0000256" key="5">
    <source>
        <dbReference type="ARBA" id="ARBA00022759"/>
    </source>
</evidence>
<evidence type="ECO:0000256" key="4">
    <source>
        <dbReference type="ARBA" id="ARBA00022723"/>
    </source>
</evidence>
<keyword evidence="7 9" id="KW-0460">Magnesium</keyword>